<dbReference type="PRINTS" id="PR01840">
    <property type="entry name" value="TATCFAMILY"/>
</dbReference>
<feature type="region of interest" description="Disordered" evidence="8">
    <location>
        <begin position="275"/>
        <end position="297"/>
    </location>
</feature>
<feature type="compositionally biased region" description="Basic and acidic residues" evidence="8">
    <location>
        <begin position="287"/>
        <end position="297"/>
    </location>
</feature>
<keyword evidence="10" id="KW-1185">Reference proteome</keyword>
<organism evidence="9 10">
    <name type="scientific">Nocardioides iriomotensis</name>
    <dbReference type="NCBI Taxonomy" id="715784"/>
    <lineage>
        <taxon>Bacteria</taxon>
        <taxon>Bacillati</taxon>
        <taxon>Actinomycetota</taxon>
        <taxon>Actinomycetes</taxon>
        <taxon>Propionibacteriales</taxon>
        <taxon>Nocardioidaceae</taxon>
        <taxon>Nocardioides</taxon>
    </lineage>
</organism>
<dbReference type="AlphaFoldDB" id="A0A4Q5IZQ9"/>
<feature type="transmembrane region" description="Helical" evidence="7">
    <location>
        <begin position="212"/>
        <end position="230"/>
    </location>
</feature>
<evidence type="ECO:0000256" key="2">
    <source>
        <dbReference type="ARBA" id="ARBA00022692"/>
    </source>
</evidence>
<evidence type="ECO:0000256" key="3">
    <source>
        <dbReference type="ARBA" id="ARBA00022927"/>
    </source>
</evidence>
<feature type="transmembrane region" description="Helical" evidence="7">
    <location>
        <begin position="236"/>
        <end position="256"/>
    </location>
</feature>
<protein>
    <recommendedName>
        <fullName evidence="7">Sec-independent protein translocase protein TatC</fullName>
    </recommendedName>
</protein>
<accession>A0A4Q5IZQ9</accession>
<evidence type="ECO:0000256" key="8">
    <source>
        <dbReference type="SAM" id="MobiDB-lite"/>
    </source>
</evidence>
<gene>
    <name evidence="7 9" type="primary">tatC</name>
    <name evidence="9" type="ORF">ETU37_13435</name>
</gene>
<keyword evidence="6 7" id="KW-0472">Membrane</keyword>
<dbReference type="GO" id="GO:0009977">
    <property type="term" value="F:proton motive force dependent protein transmembrane transporter activity"/>
    <property type="evidence" value="ECO:0007669"/>
    <property type="project" value="TreeGrafter"/>
</dbReference>
<dbReference type="EMBL" id="SDPU01000023">
    <property type="protein sequence ID" value="RYU11564.1"/>
    <property type="molecule type" value="Genomic_DNA"/>
</dbReference>
<dbReference type="PANTHER" id="PTHR30371">
    <property type="entry name" value="SEC-INDEPENDENT PROTEIN TRANSLOCASE PROTEIN TATC"/>
    <property type="match status" value="1"/>
</dbReference>
<sequence length="297" mass="32894">MSIAGALRLFRVRPHNPVGPEGQMALADHLRELRARMLIIATTLVVGIVVAWFFYEQTFGLLLHPYEAARETLEARGVETQPVISGVATSLLLQLKISALAAVIVTCPIWLYQIWAFIVPGLHPHERRSTKMFAVIAGPLFVAGVGVAYYVLPKGMEVLIGFTPADIQSLIEFDKYLSFLIRMMLVFGVAFEIPLFVVMLNLAGIVSGRTLGAYRPWIVLGTFVFAAVATPSTDPFSMIFLAVPMSVLFLLSELVARGVDRRRARSGGRLAMLDDDERSELDDEVEDVRRSDLDEDD</sequence>
<comment type="subcellular location">
    <subcellularLocation>
        <location evidence="7">Cell membrane</location>
        <topology evidence="7">Multi-pass membrane protein</topology>
    </subcellularLocation>
    <subcellularLocation>
        <location evidence="1">Membrane</location>
        <topology evidence="1">Multi-pass membrane protein</topology>
    </subcellularLocation>
</comment>
<dbReference type="GO" id="GO:0043953">
    <property type="term" value="P:protein transport by the Tat complex"/>
    <property type="evidence" value="ECO:0007669"/>
    <property type="project" value="UniProtKB-UniRule"/>
</dbReference>
<comment type="subunit">
    <text evidence="7">The Tat system comprises two distinct complexes: a TatABC complex, containing multiple copies of TatA, TatB and TatC subunits, and a separate TatA complex, containing only TatA subunits. Substrates initially bind to the TatABC complex, which probably triggers association of the separate TatA complex to form the active translocon.</text>
</comment>
<feature type="transmembrane region" description="Helical" evidence="7">
    <location>
        <begin position="37"/>
        <end position="55"/>
    </location>
</feature>
<evidence type="ECO:0000256" key="4">
    <source>
        <dbReference type="ARBA" id="ARBA00022989"/>
    </source>
</evidence>
<keyword evidence="2 7" id="KW-0812">Transmembrane</keyword>
<dbReference type="OrthoDB" id="9777044at2"/>
<name>A0A4Q5IZQ9_9ACTN</name>
<evidence type="ECO:0000313" key="9">
    <source>
        <dbReference type="EMBL" id="RYU11564.1"/>
    </source>
</evidence>
<evidence type="ECO:0000313" key="10">
    <source>
        <dbReference type="Proteomes" id="UP000291189"/>
    </source>
</evidence>
<dbReference type="GO" id="GO:0033281">
    <property type="term" value="C:TAT protein transport complex"/>
    <property type="evidence" value="ECO:0007669"/>
    <property type="project" value="UniProtKB-UniRule"/>
</dbReference>
<keyword evidence="4 7" id="KW-1133">Transmembrane helix</keyword>
<comment type="caution">
    <text evidence="9">The sequence shown here is derived from an EMBL/GenBank/DDBJ whole genome shotgun (WGS) entry which is preliminary data.</text>
</comment>
<dbReference type="Pfam" id="PF00902">
    <property type="entry name" value="TatC"/>
    <property type="match status" value="1"/>
</dbReference>
<dbReference type="GO" id="GO:0065002">
    <property type="term" value="P:intracellular protein transmembrane transport"/>
    <property type="evidence" value="ECO:0007669"/>
    <property type="project" value="TreeGrafter"/>
</dbReference>
<dbReference type="NCBIfam" id="TIGR00945">
    <property type="entry name" value="tatC"/>
    <property type="match status" value="1"/>
</dbReference>
<keyword evidence="7" id="KW-1003">Cell membrane</keyword>
<feature type="transmembrane region" description="Helical" evidence="7">
    <location>
        <begin position="132"/>
        <end position="152"/>
    </location>
</feature>
<comment type="function">
    <text evidence="7">Part of the twin-arginine translocation (Tat) system that transports large folded proteins containing a characteristic twin-arginine motif in their signal peptide across membranes. Together with TatB, TatC is part of a receptor directly interacting with Tat signal peptides.</text>
</comment>
<dbReference type="HAMAP" id="MF_00902">
    <property type="entry name" value="TatC"/>
    <property type="match status" value="1"/>
</dbReference>
<evidence type="ECO:0000256" key="6">
    <source>
        <dbReference type="ARBA" id="ARBA00023136"/>
    </source>
</evidence>
<evidence type="ECO:0000256" key="5">
    <source>
        <dbReference type="ARBA" id="ARBA00023010"/>
    </source>
</evidence>
<evidence type="ECO:0000256" key="7">
    <source>
        <dbReference type="HAMAP-Rule" id="MF_00902"/>
    </source>
</evidence>
<keyword evidence="5 7" id="KW-0811">Translocation</keyword>
<comment type="similarity">
    <text evidence="7">Belongs to the TatC family.</text>
</comment>
<feature type="transmembrane region" description="Helical" evidence="7">
    <location>
        <begin position="179"/>
        <end position="200"/>
    </location>
</feature>
<reference evidence="9 10" key="1">
    <citation type="submission" date="2019-01" db="EMBL/GenBank/DDBJ databases">
        <title>Nocardioides guangzhouensis sp. nov., an actinobacterium isolated from soil.</title>
        <authorList>
            <person name="Fu Y."/>
            <person name="Cai Y."/>
            <person name="Lin Z."/>
            <person name="Chen P."/>
        </authorList>
    </citation>
    <scope>NUCLEOTIDE SEQUENCE [LARGE SCALE GENOMIC DNA]</scope>
    <source>
        <strain evidence="9 10">NBRC 105384</strain>
    </source>
</reference>
<keyword evidence="7" id="KW-0813">Transport</keyword>
<proteinExistence type="inferred from homology"/>
<dbReference type="InterPro" id="IPR002033">
    <property type="entry name" value="TatC"/>
</dbReference>
<feature type="compositionally biased region" description="Acidic residues" evidence="8">
    <location>
        <begin position="275"/>
        <end position="286"/>
    </location>
</feature>
<evidence type="ECO:0000256" key="1">
    <source>
        <dbReference type="ARBA" id="ARBA00004141"/>
    </source>
</evidence>
<dbReference type="PANTHER" id="PTHR30371:SF0">
    <property type="entry name" value="SEC-INDEPENDENT PROTEIN TRANSLOCASE PROTEIN TATC, CHLOROPLASTIC-RELATED"/>
    <property type="match status" value="1"/>
</dbReference>
<dbReference type="Proteomes" id="UP000291189">
    <property type="component" value="Unassembled WGS sequence"/>
</dbReference>
<keyword evidence="3 7" id="KW-0653">Protein transport</keyword>
<feature type="transmembrane region" description="Helical" evidence="7">
    <location>
        <begin position="97"/>
        <end position="120"/>
    </location>
</feature>